<proteinExistence type="predicted"/>
<organism evidence="3 4">
    <name type="scientific">Vanrija pseudolonga</name>
    <dbReference type="NCBI Taxonomy" id="143232"/>
    <lineage>
        <taxon>Eukaryota</taxon>
        <taxon>Fungi</taxon>
        <taxon>Dikarya</taxon>
        <taxon>Basidiomycota</taxon>
        <taxon>Agaricomycotina</taxon>
        <taxon>Tremellomycetes</taxon>
        <taxon>Trichosporonales</taxon>
        <taxon>Trichosporonaceae</taxon>
        <taxon>Vanrija</taxon>
    </lineage>
</organism>
<dbReference type="EMBL" id="CP086714">
    <property type="protein sequence ID" value="WOO77413.1"/>
    <property type="molecule type" value="Genomic_DNA"/>
</dbReference>
<evidence type="ECO:0000313" key="3">
    <source>
        <dbReference type="EMBL" id="WOO77413.1"/>
    </source>
</evidence>
<sequence>MLSAVLVLFLAGNTALAAIPTDAAYYGCNINSGGNTIPSGTITTYQQCITSAAQLQGGGSCVRFAYWQPFTAKCQCNHMGGWPQYTVGSDPALCGSTSTTTNQWQSYYSYGTTFTSVSCADTFTRPASEPALIGYPSGSPWYPPYLPNQNAAPQVAGGQGGTEPQFCAGMCAKFPYFVLRPNTATAFGAYYECYCLNTAPSNPTTTVCSQQSYYLYGHSPAAQASALPRKRAEAVRAAHQQALLDANPYCPIGLEACNVSDDHSADYECLATDSELESCGGCRYGRFGSRASNSTSGVERVACIQGECIAFGCTNGHRLVGDRCLRL</sequence>
<feature type="domain" description="Protein CPL1-like" evidence="2">
    <location>
        <begin position="267"/>
        <end position="319"/>
    </location>
</feature>
<keyword evidence="1" id="KW-0732">Signal</keyword>
<dbReference type="InterPro" id="IPR038955">
    <property type="entry name" value="PriA/CPL1_fungi"/>
</dbReference>
<dbReference type="Pfam" id="PF21671">
    <property type="entry name" value="CPL1-like"/>
    <property type="match status" value="1"/>
</dbReference>
<keyword evidence="4" id="KW-1185">Reference proteome</keyword>
<evidence type="ECO:0000259" key="2">
    <source>
        <dbReference type="Pfam" id="PF21671"/>
    </source>
</evidence>
<gene>
    <name evidence="3" type="primary">priA_19</name>
    <name evidence="3" type="ORF">LOC62_01G000992</name>
</gene>
<evidence type="ECO:0000313" key="4">
    <source>
        <dbReference type="Proteomes" id="UP000827549"/>
    </source>
</evidence>
<feature type="chain" id="PRO_5041936522" evidence="1">
    <location>
        <begin position="18"/>
        <end position="327"/>
    </location>
</feature>
<reference evidence="3" key="1">
    <citation type="submission" date="2023-10" db="EMBL/GenBank/DDBJ databases">
        <authorList>
            <person name="Noh H."/>
        </authorList>
    </citation>
    <scope>NUCLEOTIDE SEQUENCE</scope>
    <source>
        <strain evidence="3">DUCC4014</strain>
    </source>
</reference>
<dbReference type="RefSeq" id="XP_062623445.1">
    <property type="nucleotide sequence ID" value="XM_062767461.1"/>
</dbReference>
<dbReference type="GeneID" id="87804250"/>
<dbReference type="Proteomes" id="UP000827549">
    <property type="component" value="Chromosome 1"/>
</dbReference>
<protein>
    <submittedName>
        <fullName evidence="3">Protein priA</fullName>
    </submittedName>
</protein>
<dbReference type="PANTHER" id="PTHR35192">
    <property type="entry name" value="PROTEIN, PUTATIVE-RELATED"/>
    <property type="match status" value="1"/>
</dbReference>
<feature type="signal peptide" evidence="1">
    <location>
        <begin position="1"/>
        <end position="17"/>
    </location>
</feature>
<dbReference type="AlphaFoldDB" id="A0AAF1BN09"/>
<evidence type="ECO:0000256" key="1">
    <source>
        <dbReference type="SAM" id="SignalP"/>
    </source>
</evidence>
<dbReference type="PANTHER" id="PTHR35192:SF2">
    <property type="entry name" value="APPLE DOMAIN-CONTAINING PROTEIN"/>
    <property type="match status" value="1"/>
</dbReference>
<dbReference type="InterPro" id="IPR048661">
    <property type="entry name" value="CPL1-like"/>
</dbReference>
<name>A0AAF1BN09_9TREE</name>
<accession>A0AAF1BN09</accession>